<dbReference type="Gene3D" id="1.10.1530.10">
    <property type="match status" value="1"/>
</dbReference>
<evidence type="ECO:0000256" key="2">
    <source>
        <dbReference type="ARBA" id="ARBA00023002"/>
    </source>
</evidence>
<dbReference type="Proteomes" id="UP000509303">
    <property type="component" value="Chromosome"/>
</dbReference>
<name>A0A7H8ND27_9ACTN</name>
<reference evidence="3 4" key="1">
    <citation type="submission" date="2020-06" db="EMBL/GenBank/DDBJ databases">
        <title>Genome mining for natural products.</title>
        <authorList>
            <person name="Zhang B."/>
            <person name="Shi J."/>
            <person name="Ge H."/>
        </authorList>
    </citation>
    <scope>NUCLEOTIDE SEQUENCE [LARGE SCALE GENOMIC DNA]</scope>
    <source>
        <strain evidence="3 4">NA00687</strain>
    </source>
</reference>
<dbReference type="AlphaFoldDB" id="A0A7H8ND27"/>
<dbReference type="RefSeq" id="WP_176164084.1">
    <property type="nucleotide sequence ID" value="NZ_CP054929.1"/>
</dbReference>
<organism evidence="3 4">
    <name type="scientific">Streptomyces buecherae</name>
    <dbReference type="NCBI Taxonomy" id="2763006"/>
    <lineage>
        <taxon>Bacteria</taxon>
        <taxon>Bacillati</taxon>
        <taxon>Actinomycetota</taxon>
        <taxon>Actinomycetes</taxon>
        <taxon>Kitasatosporales</taxon>
        <taxon>Streptomycetaceae</taxon>
        <taxon>Streptomyces</taxon>
    </lineage>
</organism>
<accession>A0A7H8ND27</accession>
<dbReference type="InterPro" id="IPR043144">
    <property type="entry name" value="Mal/L-sulf/L-lact_DH-like_ah"/>
</dbReference>
<evidence type="ECO:0000313" key="4">
    <source>
        <dbReference type="Proteomes" id="UP000509303"/>
    </source>
</evidence>
<protein>
    <submittedName>
        <fullName evidence="3">Ldh family oxidoreductase</fullName>
    </submittedName>
</protein>
<dbReference type="Gene3D" id="3.30.1370.60">
    <property type="entry name" value="Hypothetical oxidoreductase yiak, domain 2"/>
    <property type="match status" value="1"/>
</dbReference>
<proteinExistence type="inferred from homology"/>
<dbReference type="PANTHER" id="PTHR11091:SF0">
    <property type="entry name" value="MALATE DEHYDROGENASE"/>
    <property type="match status" value="1"/>
</dbReference>
<gene>
    <name evidence="3" type="ORF">HUT08_25800</name>
</gene>
<evidence type="ECO:0000313" key="3">
    <source>
        <dbReference type="EMBL" id="QKW52380.1"/>
    </source>
</evidence>
<dbReference type="GO" id="GO:0016491">
    <property type="term" value="F:oxidoreductase activity"/>
    <property type="evidence" value="ECO:0007669"/>
    <property type="project" value="UniProtKB-KW"/>
</dbReference>
<dbReference type="InterPro" id="IPR036111">
    <property type="entry name" value="Mal/L-sulfo/L-lacto_DH-like_sf"/>
</dbReference>
<dbReference type="InterPro" id="IPR003767">
    <property type="entry name" value="Malate/L-lactate_DH-like"/>
</dbReference>
<sequence length="378" mass="38974">MTPASPQGAEESAPRVPYEDLVRFAADVFAARGVPTGRARTAAKALVYGDLAGMRSHGLTNLTRLYLPLFDDKRVEPDAEPEVLADKGASVLLDGKKGLGLWLASEAIDLAAERAAEYGIGLVSVRDATHFGCAGHHTLRAAERDMVGILASNCGGQRIARPPGGKVAMLGTNPMSIASPAGPDLPPYCLDMSTTAVPTGKIRQAARAGQPIPEGWLTDAQGQPVTDPHALDRGDGFPTWLGGRPETGAYKGYGLALLVEVLAALVPGAGLGPAPEAYEGSGGPSGRDDDIGILAIVVAPGALRPVEGFLSQAGGLFQSLLDCPPIDPAQPVSYPGAREAATAAEARSGGVPITPALHEELREVAERWGLEVPVGVDA</sequence>
<evidence type="ECO:0000256" key="1">
    <source>
        <dbReference type="ARBA" id="ARBA00006056"/>
    </source>
</evidence>
<dbReference type="SUPFAM" id="SSF89733">
    <property type="entry name" value="L-sulfolactate dehydrogenase-like"/>
    <property type="match status" value="1"/>
</dbReference>
<keyword evidence="4" id="KW-1185">Reference proteome</keyword>
<dbReference type="PANTHER" id="PTHR11091">
    <property type="entry name" value="OXIDOREDUCTASE-RELATED"/>
    <property type="match status" value="1"/>
</dbReference>
<comment type="similarity">
    <text evidence="1">Belongs to the LDH2/MDH2 oxidoreductase family.</text>
</comment>
<keyword evidence="2" id="KW-0560">Oxidoreductase</keyword>
<dbReference type="InterPro" id="IPR043143">
    <property type="entry name" value="Mal/L-sulf/L-lact_DH-like_NADP"/>
</dbReference>
<dbReference type="Pfam" id="PF02615">
    <property type="entry name" value="Ldh_2"/>
    <property type="match status" value="1"/>
</dbReference>
<dbReference type="EMBL" id="CP054929">
    <property type="protein sequence ID" value="QKW52380.1"/>
    <property type="molecule type" value="Genomic_DNA"/>
</dbReference>